<reference evidence="1 2" key="1">
    <citation type="submission" date="2020-05" db="EMBL/GenBank/DDBJ databases">
        <title>Sulfurimonas marisnigri, sp. nov., and Sulfurimonas baltica, sp. nov., manganese oxide reducing chemolithoautotrophs of the class Epsilonproteobacteria isolated from the pelagic redoxclines of the Black and Baltic Seas and emended description of the genus Sulfurimonas.</title>
        <authorList>
            <person name="Henkel J.V."/>
            <person name="Laudan C."/>
            <person name="Werner J."/>
            <person name="Neu T."/>
            <person name="Plewe S."/>
            <person name="Sproer C."/>
            <person name="Bunk B."/>
            <person name="Schulz-Vogt H.N."/>
        </authorList>
    </citation>
    <scope>NUCLEOTIDE SEQUENCE [LARGE SCALE GENOMIC DNA]</scope>
    <source>
        <strain evidence="1 2">SoZ1</strain>
    </source>
</reference>
<keyword evidence="2" id="KW-1185">Reference proteome</keyword>
<name>A0A7S7LYZ0_9BACT</name>
<proteinExistence type="predicted"/>
<dbReference type="Proteomes" id="UP000593836">
    <property type="component" value="Chromosome"/>
</dbReference>
<dbReference type="PANTHER" id="PTHR39327:SF1">
    <property type="entry name" value="BLR5470 PROTEIN"/>
    <property type="match status" value="1"/>
</dbReference>
<dbReference type="AlphaFoldDB" id="A0A7S7LYZ0"/>
<dbReference type="RefSeq" id="WP_194365997.1">
    <property type="nucleotide sequence ID" value="NZ_CP054493.1"/>
</dbReference>
<dbReference type="Pfam" id="PF06035">
    <property type="entry name" value="Peptidase_C93"/>
    <property type="match status" value="1"/>
</dbReference>
<evidence type="ECO:0000313" key="2">
    <source>
        <dbReference type="Proteomes" id="UP000593836"/>
    </source>
</evidence>
<organism evidence="1 2">
    <name type="scientific">Candidatus Sulfurimonas marisnigri</name>
    <dbReference type="NCBI Taxonomy" id="2740405"/>
    <lineage>
        <taxon>Bacteria</taxon>
        <taxon>Pseudomonadati</taxon>
        <taxon>Campylobacterota</taxon>
        <taxon>Epsilonproteobacteria</taxon>
        <taxon>Campylobacterales</taxon>
        <taxon>Sulfurimonadaceae</taxon>
        <taxon>Sulfurimonas</taxon>
    </lineage>
</organism>
<dbReference type="PANTHER" id="PTHR39327">
    <property type="match status" value="1"/>
</dbReference>
<accession>A0A7S7LYZ0</accession>
<dbReference type="InterPro" id="IPR010319">
    <property type="entry name" value="Transglutaminase-like_Cys_pept"/>
</dbReference>
<sequence>MNIKILQSFFFTCTIAYASNYPNFTKYELNNIKNHAGQVAKNRALDYTATIESLKKLPIQKQLDRVNFYLNQLPTKADIINHNKSDYWETPKEFLTCGYGDCEDYAIIKYFTLLKLGFSKDKLFITTAYEKYTGQYHMVLSYFESNNKSPLILDNLSFKILDLNTRVDLKANIFINSTGTYKINKNNNLIKLDKEHPKFKELMQRVKRNG</sequence>
<dbReference type="Gene3D" id="3.10.620.30">
    <property type="match status" value="1"/>
</dbReference>
<gene>
    <name evidence="1" type="ORF">HUE87_09060</name>
</gene>
<protein>
    <submittedName>
        <fullName evidence="1">Transglutaminase-like cysteine peptidase</fullName>
    </submittedName>
</protein>
<evidence type="ECO:0000313" key="1">
    <source>
        <dbReference type="EMBL" id="QOY54031.1"/>
    </source>
</evidence>
<dbReference type="EMBL" id="CP054493">
    <property type="protein sequence ID" value="QOY54031.1"/>
    <property type="molecule type" value="Genomic_DNA"/>
</dbReference>
<dbReference type="KEGG" id="smas:HUE87_09060"/>